<proteinExistence type="predicted"/>
<protein>
    <submittedName>
        <fullName evidence="1">Uncharacterized protein</fullName>
    </submittedName>
</protein>
<organism evidence="1 2">
    <name type="scientific">Brachionus plicatilis</name>
    <name type="common">Marine rotifer</name>
    <name type="synonym">Brachionus muelleri</name>
    <dbReference type="NCBI Taxonomy" id="10195"/>
    <lineage>
        <taxon>Eukaryota</taxon>
        <taxon>Metazoa</taxon>
        <taxon>Spiralia</taxon>
        <taxon>Gnathifera</taxon>
        <taxon>Rotifera</taxon>
        <taxon>Eurotatoria</taxon>
        <taxon>Monogononta</taxon>
        <taxon>Pseudotrocha</taxon>
        <taxon>Ploima</taxon>
        <taxon>Brachionidae</taxon>
        <taxon>Brachionus</taxon>
    </lineage>
</organism>
<gene>
    <name evidence="1" type="ORF">BpHYR1_026526</name>
</gene>
<reference evidence="1 2" key="1">
    <citation type="journal article" date="2018" name="Sci. Rep.">
        <title>Genomic signatures of local adaptation to the degree of environmental predictability in rotifers.</title>
        <authorList>
            <person name="Franch-Gras L."/>
            <person name="Hahn C."/>
            <person name="Garcia-Roger E.M."/>
            <person name="Carmona M.J."/>
            <person name="Serra M."/>
            <person name="Gomez A."/>
        </authorList>
    </citation>
    <scope>NUCLEOTIDE SEQUENCE [LARGE SCALE GENOMIC DNA]</scope>
    <source>
        <strain evidence="1">HYR1</strain>
    </source>
</reference>
<accession>A0A3M7QUV1</accession>
<dbReference type="Proteomes" id="UP000276133">
    <property type="component" value="Unassembled WGS sequence"/>
</dbReference>
<dbReference type="AlphaFoldDB" id="A0A3M7QUV1"/>
<evidence type="ECO:0000313" key="2">
    <source>
        <dbReference type="Proteomes" id="UP000276133"/>
    </source>
</evidence>
<name>A0A3M7QUV1_BRAPC</name>
<sequence>MINLYYNVLQNSAVCFRLKLKYDTPSNNKALNKLKLLTVSHRLVVLSKGYVGTGLEPFFSIGCQTGRGKKSGFQIKIEMIECRDVKITLLPRNQK</sequence>
<evidence type="ECO:0000313" key="1">
    <source>
        <dbReference type="EMBL" id="RNA14735.1"/>
    </source>
</evidence>
<keyword evidence="2" id="KW-1185">Reference proteome</keyword>
<dbReference type="EMBL" id="REGN01005118">
    <property type="protein sequence ID" value="RNA14735.1"/>
    <property type="molecule type" value="Genomic_DNA"/>
</dbReference>
<comment type="caution">
    <text evidence="1">The sequence shown here is derived from an EMBL/GenBank/DDBJ whole genome shotgun (WGS) entry which is preliminary data.</text>
</comment>